<name>A0A4R8FPI6_9GAMM</name>
<keyword evidence="1" id="KW-1133">Transmembrane helix</keyword>
<gene>
    <name evidence="2" type="ORF">DFO67_11052</name>
</gene>
<keyword evidence="1" id="KW-0472">Membrane</keyword>
<dbReference type="Pfam" id="PF20587">
    <property type="entry name" value="DUF6789"/>
    <property type="match status" value="1"/>
</dbReference>
<dbReference type="EMBL" id="SOEC01000010">
    <property type="protein sequence ID" value="TDX28352.1"/>
    <property type="molecule type" value="Genomic_DNA"/>
</dbReference>
<evidence type="ECO:0000313" key="3">
    <source>
        <dbReference type="Proteomes" id="UP000294489"/>
    </source>
</evidence>
<dbReference type="Proteomes" id="UP000294489">
    <property type="component" value="Unassembled WGS sequence"/>
</dbReference>
<reference evidence="2 3" key="1">
    <citation type="submission" date="2019-03" db="EMBL/GenBank/DDBJ databases">
        <title>Freshwater and sediment microbial communities from various areas in North America, analyzing microbe dynamics in response to fracking.</title>
        <authorList>
            <person name="Lamendella R."/>
        </authorList>
    </citation>
    <scope>NUCLEOTIDE SEQUENCE [LARGE SCALE GENOMIC DNA]</scope>
    <source>
        <strain evidence="2 3">6_TX</strain>
    </source>
</reference>
<sequence length="89" mass="9821">MNRIKNGMIAGFVATIVLSAIMVIKSSMGLMPNLDPIHILAQMMHSRMGLPAKPVLGWIMHFLIGTVLWGILFALRAPRSTGSRRLPRV</sequence>
<comment type="caution">
    <text evidence="2">The sequence shown here is derived from an EMBL/GenBank/DDBJ whole genome shotgun (WGS) entry which is preliminary data.</text>
</comment>
<evidence type="ECO:0000313" key="2">
    <source>
        <dbReference type="EMBL" id="TDX28352.1"/>
    </source>
</evidence>
<accession>A0A4R8FPI6</accession>
<dbReference type="InterPro" id="IPR046739">
    <property type="entry name" value="DUF6789"/>
</dbReference>
<proteinExistence type="predicted"/>
<dbReference type="AlphaFoldDB" id="A0A4R8FPI6"/>
<evidence type="ECO:0000256" key="1">
    <source>
        <dbReference type="SAM" id="Phobius"/>
    </source>
</evidence>
<keyword evidence="1" id="KW-0812">Transmembrane</keyword>
<feature type="transmembrane region" description="Helical" evidence="1">
    <location>
        <begin position="55"/>
        <end position="75"/>
    </location>
</feature>
<organism evidence="2 3">
    <name type="scientific">Modicisalibacter xianhensis</name>
    <dbReference type="NCBI Taxonomy" id="442341"/>
    <lineage>
        <taxon>Bacteria</taxon>
        <taxon>Pseudomonadati</taxon>
        <taxon>Pseudomonadota</taxon>
        <taxon>Gammaproteobacteria</taxon>
        <taxon>Oceanospirillales</taxon>
        <taxon>Halomonadaceae</taxon>
        <taxon>Modicisalibacter</taxon>
    </lineage>
</organism>
<protein>
    <submittedName>
        <fullName evidence="2">Uncharacterized protein</fullName>
    </submittedName>
</protein>
<feature type="transmembrane region" description="Helical" evidence="1">
    <location>
        <begin position="7"/>
        <end position="24"/>
    </location>
</feature>
<dbReference type="RefSeq" id="WP_208324675.1">
    <property type="nucleotide sequence ID" value="NZ_SOEC01000010.1"/>
</dbReference>